<keyword evidence="9" id="KW-0411">Iron-sulfur</keyword>
<protein>
    <recommendedName>
        <fullName evidence="10">D-lactate dehydrogenase (cytochrome)</fullName>
        <ecNumber evidence="10">1.1.2.4</ecNumber>
    </recommendedName>
</protein>
<dbReference type="GO" id="GO:0071949">
    <property type="term" value="F:FAD binding"/>
    <property type="evidence" value="ECO:0007669"/>
    <property type="project" value="InterPro"/>
</dbReference>
<comment type="cofactor">
    <cofactor evidence="1">
        <name>FAD</name>
        <dbReference type="ChEBI" id="CHEBI:57692"/>
    </cofactor>
</comment>
<accession>A0A9D2J3G6</accession>
<dbReference type="SUPFAM" id="SSF46548">
    <property type="entry name" value="alpha-helical ferredoxin"/>
    <property type="match status" value="1"/>
</dbReference>
<evidence type="ECO:0000313" key="13">
    <source>
        <dbReference type="EMBL" id="HIZ34882.1"/>
    </source>
</evidence>
<dbReference type="SUPFAM" id="SSF55103">
    <property type="entry name" value="FAD-linked oxidases, C-terminal domain"/>
    <property type="match status" value="1"/>
</dbReference>
<keyword evidence="5" id="KW-0274">FAD</keyword>
<dbReference type="Pfam" id="PF02754">
    <property type="entry name" value="CCG"/>
    <property type="match status" value="1"/>
</dbReference>
<evidence type="ECO:0000256" key="1">
    <source>
        <dbReference type="ARBA" id="ARBA00001974"/>
    </source>
</evidence>
<dbReference type="Gene3D" id="3.30.465.10">
    <property type="match status" value="1"/>
</dbReference>
<dbReference type="PANTHER" id="PTHR11748">
    <property type="entry name" value="D-LACTATE DEHYDROGENASE"/>
    <property type="match status" value="1"/>
</dbReference>
<dbReference type="InterPro" id="IPR036318">
    <property type="entry name" value="FAD-bd_PCMH-like_sf"/>
</dbReference>
<organism evidence="13 14">
    <name type="scientific">Candidatus Ruania gallistercoris</name>
    <dbReference type="NCBI Taxonomy" id="2838746"/>
    <lineage>
        <taxon>Bacteria</taxon>
        <taxon>Bacillati</taxon>
        <taxon>Actinomycetota</taxon>
        <taxon>Actinomycetes</taxon>
        <taxon>Micrococcales</taxon>
        <taxon>Ruaniaceae</taxon>
        <taxon>Ruania</taxon>
    </lineage>
</organism>
<dbReference type="GO" id="GO:0004458">
    <property type="term" value="F:D-lactate dehydrogenase (cytochrome) activity"/>
    <property type="evidence" value="ECO:0007669"/>
    <property type="project" value="UniProtKB-EC"/>
</dbReference>
<dbReference type="InterPro" id="IPR016169">
    <property type="entry name" value="FAD-bd_PCMH_sub2"/>
</dbReference>
<dbReference type="GO" id="GO:0008720">
    <property type="term" value="F:D-lactate dehydrogenase (NAD+) activity"/>
    <property type="evidence" value="ECO:0007669"/>
    <property type="project" value="TreeGrafter"/>
</dbReference>
<dbReference type="InterPro" id="IPR004017">
    <property type="entry name" value="Cys_rich_dom"/>
</dbReference>
<dbReference type="AlphaFoldDB" id="A0A9D2J3G6"/>
<dbReference type="InterPro" id="IPR016167">
    <property type="entry name" value="FAD-bd_PCMH_sub1"/>
</dbReference>
<dbReference type="GO" id="GO:0051536">
    <property type="term" value="F:iron-sulfur cluster binding"/>
    <property type="evidence" value="ECO:0007669"/>
    <property type="project" value="UniProtKB-KW"/>
</dbReference>
<keyword evidence="3" id="KW-0285">Flavoprotein</keyword>
<dbReference type="EC" id="1.1.2.4" evidence="10"/>
<dbReference type="SUPFAM" id="SSF56176">
    <property type="entry name" value="FAD-binding/transporter-associated domain-like"/>
    <property type="match status" value="1"/>
</dbReference>
<evidence type="ECO:0000259" key="11">
    <source>
        <dbReference type="PROSITE" id="PS51379"/>
    </source>
</evidence>
<evidence type="ECO:0000256" key="2">
    <source>
        <dbReference type="ARBA" id="ARBA00008000"/>
    </source>
</evidence>
<dbReference type="Pfam" id="PF01565">
    <property type="entry name" value="FAD_binding_4"/>
    <property type="match status" value="1"/>
</dbReference>
<sequence length="966" mass="100616">MTATLAMEHLRSVVAPEAWSTAPADLARMSHDASHYLLTPRAVVTPGSLPELVAALAAAHRASLPVTFRAGGTSLSGQAGTDGVLIDTRRHFQRVEVLDDGARVRCQPGAVLRRVNAILARYGRSLGPDPASEIACTVGGVVANNSSGMTSSVAATAYRTLDSMVYVLASGTVIDTADADADAQLARREPELHRGLAALRDQVRTDSRLRGTIEHQFSMKNTMGYGLNALLDHDQPADILAHLMVGSEGTLGYIASVVLRTVPVPKARATTLLMLEDIGAATEALPGLLGAGARAVELMDAAALRVAQSLPAAPQTLRQMKVTDHTALLVELQATDEAELAEQADAARPVIDALPLAAPAELTRDSAARASLWVVRKGLYAAVAGARPPGTTNLLEDIAVPPEALTGTVRDLSHLLRSRGYGDAVIFGHARDANLHFMITPHLDDPAELATYEAFTEDLVDLVLGANGTLKAEHGTGRIMSAYVRRQFGDELYEVMGTIKALCDPRGILAPGVLLDDDPRAHVRNLKVIPEVGSAVDRCVDCGFCEPGCPSRNTSTTPRQRIALLREAAQADAPTRAAIEHAYDYDAVDTCAADSLCAISCPVSIDTGAVMKDFRSERHGSLARRAGSAVASQWGPVTVGLRAGLSVADAVPSAALSGVTSALRKVVDPEWLPQVGADLPGPGSRRSALLTPATADGAGPPASATAGAVAAAGAADVLFFPSCTGAMFGPAAGGAGAASAFLTLCERAGLTVALVPGIDGLCCGTPWSSKGFTDGQNLMAARVAEAVQQAVVGRNPDAGPLPLVCDAASCTQGLAELASHLDPVRATLFAEWQVLDAVTFVHRAVLPRLELDPAARVESIAVHPTCSTEHLGIHDDLVAVAGAAAREVQVPPSWGCCGFAGDRGMLHPELTAGATEAESAEIADLEVEQGLFAAYASCNRTCEMGMSRATGRDYEHVLEVLARVTR</sequence>
<dbReference type="InterPro" id="IPR004113">
    <property type="entry name" value="FAD-bd_oxidored_4_C"/>
</dbReference>
<evidence type="ECO:0000259" key="12">
    <source>
        <dbReference type="PROSITE" id="PS51387"/>
    </source>
</evidence>
<keyword evidence="6" id="KW-0809">Transit peptide</keyword>
<dbReference type="EMBL" id="DXBY01000061">
    <property type="protein sequence ID" value="HIZ34882.1"/>
    <property type="molecule type" value="Genomic_DNA"/>
</dbReference>
<feature type="domain" description="FAD-binding PCMH-type" evidence="12">
    <location>
        <begin position="36"/>
        <end position="264"/>
    </location>
</feature>
<dbReference type="InterPro" id="IPR017896">
    <property type="entry name" value="4Fe4S_Fe-S-bd"/>
</dbReference>
<dbReference type="GO" id="GO:1903457">
    <property type="term" value="P:lactate catabolic process"/>
    <property type="evidence" value="ECO:0007669"/>
    <property type="project" value="TreeGrafter"/>
</dbReference>
<dbReference type="InterPro" id="IPR009051">
    <property type="entry name" value="Helical_ferredxn"/>
</dbReference>
<dbReference type="PROSITE" id="PS51387">
    <property type="entry name" value="FAD_PCMH"/>
    <property type="match status" value="1"/>
</dbReference>
<dbReference type="Gene3D" id="1.10.1060.10">
    <property type="entry name" value="Alpha-helical ferredoxin"/>
    <property type="match status" value="1"/>
</dbReference>
<dbReference type="InterPro" id="IPR017900">
    <property type="entry name" value="4Fe4S_Fe_S_CS"/>
</dbReference>
<keyword evidence="8" id="KW-0408">Iron</keyword>
<name>A0A9D2J3G6_9MICO</name>
<evidence type="ECO:0000256" key="7">
    <source>
        <dbReference type="ARBA" id="ARBA00023002"/>
    </source>
</evidence>
<keyword evidence="4" id="KW-0479">Metal-binding</keyword>
<gene>
    <name evidence="13" type="ORF">H9815_03820</name>
</gene>
<evidence type="ECO:0000313" key="14">
    <source>
        <dbReference type="Proteomes" id="UP000824037"/>
    </source>
</evidence>
<dbReference type="Gene3D" id="3.30.70.2740">
    <property type="match status" value="1"/>
</dbReference>
<dbReference type="Proteomes" id="UP000824037">
    <property type="component" value="Unassembled WGS sequence"/>
</dbReference>
<dbReference type="Gene3D" id="3.30.43.10">
    <property type="entry name" value="Uridine Diphospho-n-acetylenolpyruvylglucosamine Reductase, domain 2"/>
    <property type="match status" value="1"/>
</dbReference>
<evidence type="ECO:0000256" key="5">
    <source>
        <dbReference type="ARBA" id="ARBA00022827"/>
    </source>
</evidence>
<dbReference type="PROSITE" id="PS51379">
    <property type="entry name" value="4FE4S_FER_2"/>
    <property type="match status" value="1"/>
</dbReference>
<dbReference type="PROSITE" id="PS00198">
    <property type="entry name" value="4FE4S_FER_1"/>
    <property type="match status" value="1"/>
</dbReference>
<evidence type="ECO:0000256" key="9">
    <source>
        <dbReference type="ARBA" id="ARBA00023014"/>
    </source>
</evidence>
<dbReference type="PANTHER" id="PTHR11748:SF111">
    <property type="entry name" value="D-LACTATE DEHYDROGENASE, MITOCHONDRIAL-RELATED"/>
    <property type="match status" value="1"/>
</dbReference>
<comment type="similarity">
    <text evidence="2">Belongs to the FAD-binding oxidoreductase/transferase type 4 family.</text>
</comment>
<dbReference type="Pfam" id="PF13183">
    <property type="entry name" value="Fer4_8"/>
    <property type="match status" value="1"/>
</dbReference>
<dbReference type="GO" id="GO:0046872">
    <property type="term" value="F:metal ion binding"/>
    <property type="evidence" value="ECO:0007669"/>
    <property type="project" value="UniProtKB-KW"/>
</dbReference>
<dbReference type="InterPro" id="IPR016164">
    <property type="entry name" value="FAD-linked_Oxase-like_C"/>
</dbReference>
<dbReference type="InterPro" id="IPR006094">
    <property type="entry name" value="Oxid_FAD_bind_N"/>
</dbReference>
<evidence type="ECO:0000256" key="10">
    <source>
        <dbReference type="ARBA" id="ARBA00038897"/>
    </source>
</evidence>
<reference evidence="13" key="1">
    <citation type="journal article" date="2021" name="PeerJ">
        <title>Extensive microbial diversity within the chicken gut microbiome revealed by metagenomics and culture.</title>
        <authorList>
            <person name="Gilroy R."/>
            <person name="Ravi A."/>
            <person name="Getino M."/>
            <person name="Pursley I."/>
            <person name="Horton D.L."/>
            <person name="Alikhan N.F."/>
            <person name="Baker D."/>
            <person name="Gharbi K."/>
            <person name="Hall N."/>
            <person name="Watson M."/>
            <person name="Adriaenssens E.M."/>
            <person name="Foster-Nyarko E."/>
            <person name="Jarju S."/>
            <person name="Secka A."/>
            <person name="Antonio M."/>
            <person name="Oren A."/>
            <person name="Chaudhuri R.R."/>
            <person name="La Ragione R."/>
            <person name="Hildebrand F."/>
            <person name="Pallen M.J."/>
        </authorList>
    </citation>
    <scope>NUCLEOTIDE SEQUENCE</scope>
    <source>
        <strain evidence="13">ChiGjej4B4-7305</strain>
    </source>
</reference>
<evidence type="ECO:0000256" key="8">
    <source>
        <dbReference type="ARBA" id="ARBA00023004"/>
    </source>
</evidence>
<feature type="domain" description="4Fe-4S ferredoxin-type" evidence="11">
    <location>
        <begin position="528"/>
        <end position="559"/>
    </location>
</feature>
<comment type="caution">
    <text evidence="13">The sequence shown here is derived from an EMBL/GenBank/DDBJ whole genome shotgun (WGS) entry which is preliminary data.</text>
</comment>
<dbReference type="Pfam" id="PF02913">
    <property type="entry name" value="FAD-oxidase_C"/>
    <property type="match status" value="1"/>
</dbReference>
<proteinExistence type="inferred from homology"/>
<evidence type="ECO:0000256" key="4">
    <source>
        <dbReference type="ARBA" id="ARBA00022723"/>
    </source>
</evidence>
<evidence type="ECO:0000256" key="3">
    <source>
        <dbReference type="ARBA" id="ARBA00022630"/>
    </source>
</evidence>
<keyword evidence="7" id="KW-0560">Oxidoreductase</keyword>
<evidence type="ECO:0000256" key="6">
    <source>
        <dbReference type="ARBA" id="ARBA00022946"/>
    </source>
</evidence>
<reference evidence="13" key="2">
    <citation type="submission" date="2021-04" db="EMBL/GenBank/DDBJ databases">
        <authorList>
            <person name="Gilroy R."/>
        </authorList>
    </citation>
    <scope>NUCLEOTIDE SEQUENCE</scope>
    <source>
        <strain evidence="13">ChiGjej4B4-7305</strain>
    </source>
</reference>
<dbReference type="InterPro" id="IPR016166">
    <property type="entry name" value="FAD-bd_PCMH"/>
</dbReference>